<evidence type="ECO:0000313" key="2">
    <source>
        <dbReference type="EMBL" id="KAE8022218.1"/>
    </source>
</evidence>
<dbReference type="PANTHER" id="PTHR38353:SF2">
    <property type="entry name" value="TROPOMYOSIN"/>
    <property type="match status" value="1"/>
</dbReference>
<reference evidence="2 3" key="1">
    <citation type="submission" date="2019-06" db="EMBL/GenBank/DDBJ databases">
        <title>A chromosomal-level reference genome of Carpinus fangiana (Coryloideae, Betulaceae).</title>
        <authorList>
            <person name="Yang X."/>
            <person name="Wang Z."/>
            <person name="Zhang L."/>
            <person name="Hao G."/>
            <person name="Liu J."/>
            <person name="Yang Y."/>
        </authorList>
    </citation>
    <scope>NUCLEOTIDE SEQUENCE [LARGE SCALE GENOMIC DNA]</scope>
    <source>
        <strain evidence="2">Cfa_2016G</strain>
        <tissue evidence="2">Leaf</tissue>
    </source>
</reference>
<sequence>MDEYLQYMKTLRSQMNDVEDQAAKISVEEQMQLTTIQTMENDLNSAKSETKQLKEDTELMMKAKGQICSQILEKQRKFASLESDSSSLTQTFELIQQERANLSAKFMEKSTYYTKFAEDMNAKLQQQQDWFESKKPSRELEEQDLVNVKIDEQTGQTEGKASIDSDLIMDNLGNGAKKNLMVKLNSAKANLDEISRMKFQLIMENSKAKQFLEQVKCKASDFKPELREMDIKTLEEEHNALLSDIAGETEYLQSLLDQIVKLKGISLPVKCACGEEYKVCVDLCVGRNMN</sequence>
<protein>
    <submittedName>
        <fullName evidence="2">Uncharacterized protein</fullName>
    </submittedName>
</protein>
<keyword evidence="3" id="KW-1185">Reference proteome</keyword>
<proteinExistence type="predicted"/>
<dbReference type="AlphaFoldDB" id="A0A5N6QY96"/>
<name>A0A5N6QY96_9ROSI</name>
<dbReference type="EMBL" id="CM017323">
    <property type="protein sequence ID" value="KAE8022218.1"/>
    <property type="molecule type" value="Genomic_DNA"/>
</dbReference>
<keyword evidence="1" id="KW-0175">Coiled coil</keyword>
<evidence type="ECO:0000313" key="3">
    <source>
        <dbReference type="Proteomes" id="UP000327013"/>
    </source>
</evidence>
<accession>A0A5N6QY96</accession>
<feature type="coiled-coil region" evidence="1">
    <location>
        <begin position="1"/>
        <end position="56"/>
    </location>
</feature>
<dbReference type="PANTHER" id="PTHR38353">
    <property type="entry name" value="TROPOMYOSIN"/>
    <property type="match status" value="1"/>
</dbReference>
<evidence type="ECO:0000256" key="1">
    <source>
        <dbReference type="SAM" id="Coils"/>
    </source>
</evidence>
<gene>
    <name evidence="2" type="ORF">FH972_008039</name>
</gene>
<organism evidence="2 3">
    <name type="scientific">Carpinus fangiana</name>
    <dbReference type="NCBI Taxonomy" id="176857"/>
    <lineage>
        <taxon>Eukaryota</taxon>
        <taxon>Viridiplantae</taxon>
        <taxon>Streptophyta</taxon>
        <taxon>Embryophyta</taxon>
        <taxon>Tracheophyta</taxon>
        <taxon>Spermatophyta</taxon>
        <taxon>Magnoliopsida</taxon>
        <taxon>eudicotyledons</taxon>
        <taxon>Gunneridae</taxon>
        <taxon>Pentapetalae</taxon>
        <taxon>rosids</taxon>
        <taxon>fabids</taxon>
        <taxon>Fagales</taxon>
        <taxon>Betulaceae</taxon>
        <taxon>Carpinus</taxon>
    </lineage>
</organism>
<dbReference type="OrthoDB" id="1933536at2759"/>
<dbReference type="Proteomes" id="UP000327013">
    <property type="component" value="Chromosome 3"/>
</dbReference>